<dbReference type="GeneID" id="41601069"/>
<reference evidence="2 3" key="2">
    <citation type="journal article" date="2016" name="ISME J.">
        <title>Physiological and genomic characterization of two novel marine thaumarchaeal strains indicates niche differentiation.</title>
        <authorList>
            <person name="Bayer B."/>
            <person name="Vojvoda J."/>
            <person name="Offre P."/>
            <person name="Alves R.J."/>
            <person name="Elisabeth N.H."/>
            <person name="Garcia J.A."/>
            <person name="Volland J.M."/>
            <person name="Srivastava A."/>
            <person name="Schleper C."/>
            <person name="Herndl G.J."/>
        </authorList>
    </citation>
    <scope>NUCLEOTIDE SEQUENCE [LARGE SCALE GENOMIC DNA]</scope>
    <source>
        <strain evidence="2 3">D3C</strain>
    </source>
</reference>
<dbReference type="KEGG" id="nid:NPIRD3C_1994"/>
<proteinExistence type="predicted"/>
<dbReference type="InterPro" id="IPR040572">
    <property type="entry name" value="TackOD1"/>
</dbReference>
<dbReference type="EMBL" id="CP010868">
    <property type="protein sequence ID" value="AJM93204.1"/>
    <property type="molecule type" value="Genomic_DNA"/>
</dbReference>
<dbReference type="Proteomes" id="UP000032027">
    <property type="component" value="Chromosome"/>
</dbReference>
<dbReference type="Pfam" id="PF18551">
    <property type="entry name" value="TackOD1"/>
    <property type="match status" value="1"/>
</dbReference>
<dbReference type="HOGENOM" id="CLU_718873_0_0_2"/>
<organism evidence="2 3">
    <name type="scientific">Nitrosopumilus piranensis</name>
    <dbReference type="NCBI Taxonomy" id="1582439"/>
    <lineage>
        <taxon>Archaea</taxon>
        <taxon>Nitrososphaerota</taxon>
        <taxon>Nitrososphaeria</taxon>
        <taxon>Nitrosopumilales</taxon>
        <taxon>Nitrosopumilaceae</taxon>
        <taxon>Nitrosopumilus</taxon>
    </lineage>
</organism>
<protein>
    <recommendedName>
        <fullName evidence="1">Thaumarchaeal output domain-containing protein</fullName>
    </recommendedName>
</protein>
<dbReference type="OrthoDB" id="11728at2157"/>
<reference evidence="3" key="1">
    <citation type="submission" date="2015-02" db="EMBL/GenBank/DDBJ databases">
        <title>Characterization of two novel Thaumarchaeota isolated from the Northern Adriatic Sea.</title>
        <authorList>
            <person name="Bayer B."/>
            <person name="Vojvoda J."/>
            <person name="Offre P."/>
            <person name="Srivastava A."/>
            <person name="Elisabeth N."/>
            <person name="Garcia J.A.L."/>
            <person name="Schleper C."/>
            <person name="Herndl G.J."/>
        </authorList>
    </citation>
    <scope>NUCLEOTIDE SEQUENCE [LARGE SCALE GENOMIC DNA]</scope>
    <source>
        <strain evidence="3">D3C</strain>
    </source>
</reference>
<dbReference type="PATRIC" id="fig|1582439.9.peg.2059"/>
<reference evidence="2 3" key="3">
    <citation type="journal article" date="2019" name="Int. J. Syst. Evol. Microbiol.">
        <title>Nitrosopumilus adriaticus sp. nov. and Nitrosopumilus piranensis sp. nov., two ammonia-oxidizing archaea from the Adriatic Sea and members of the class Nitrososphaeria.</title>
        <authorList>
            <person name="Bayer B."/>
            <person name="Vojvoda J."/>
            <person name="Reinthaler T."/>
            <person name="Reyes C."/>
            <person name="Pinto M."/>
            <person name="Herndl G.J."/>
        </authorList>
    </citation>
    <scope>NUCLEOTIDE SEQUENCE [LARGE SCALE GENOMIC DNA]</scope>
    <source>
        <strain evidence="2 3">D3C</strain>
    </source>
</reference>
<accession>A0A0C5BY15</accession>
<feature type="domain" description="Thaumarchaeal output" evidence="1">
    <location>
        <begin position="37"/>
        <end position="218"/>
    </location>
</feature>
<evidence type="ECO:0000313" key="2">
    <source>
        <dbReference type="EMBL" id="AJM93204.1"/>
    </source>
</evidence>
<dbReference type="STRING" id="1582439.NPIRD3C_1994"/>
<evidence type="ECO:0000259" key="1">
    <source>
        <dbReference type="Pfam" id="PF18551"/>
    </source>
</evidence>
<keyword evidence="3" id="KW-1185">Reference proteome</keyword>
<name>A0A0C5BY15_9ARCH</name>
<evidence type="ECO:0000313" key="3">
    <source>
        <dbReference type="Proteomes" id="UP000032027"/>
    </source>
</evidence>
<dbReference type="AlphaFoldDB" id="A0A0C5BY15"/>
<dbReference type="RefSeq" id="WP_148703910.1">
    <property type="nucleotide sequence ID" value="NZ_CP010868.1"/>
</dbReference>
<sequence>MEQNVISIEDQKNLQGGLKLTDIEDNERNVSEDFEISVGQKLIEYLKSTNTTIILPQINFEENRIIFPILKEIGEDPSNISVLDKLTTPAVSILQKETYEVLPVCPEHPENLLTTTRICCSECSSINVKKLYLVEHKVCGFIADTEIFGQKTIKEIVACPKCEKNITNPKRELRSLGSWFLCSDCGEKFDNISNKLFCRKFNHDFDINSAEYLSVPYYSVNNSSSADVDTITLLTKLSKAIESFGFSSQKFVKVIGRSGVPHSVSIHGKKEDKQVSVFFRSSDKQLPDVDVNSIIAECADLPESFNILICIPSISSEAKAMARYTGTSIITGKEYDEVFSQLEKLVDEHINK</sequence>
<gene>
    <name evidence="2" type="ORF">NPIRD3C_1994</name>
</gene>